<protein>
    <submittedName>
        <fullName evidence="2">Peptidase C51 domain-containing protein</fullName>
    </submittedName>
</protein>
<sequence>MAPRASLNTNGNPLAFGKSVDNGADFEIPGLGKLGIADSYSTITKFIPEGSDERNTNGGQFKVSKGNEKYTSGDSAAGRSSFGRNHFKIAGLGSFETEKVQNNGAGFDSMFKSMMPTLPETDDLTPMTEPKKQPSIYDALNLNRNPKPDYARYLNQPPAHKYDGREVLSDDGNKLPTESNKFPKLYSAKTLKDPFSDKVETSFEETPVPEKESLQITDQQIARVSSGQQAPLAELGMQKEEIFKLCQKFIPVAAKHCYSNKVDQQYVDKCRGYNRDCAQFIAEKKPLGAIANAFSSGVGISAYNWAVDGIPYYPINEEGGIGNGNNGRADFGSWGGGYSDNVGVRDFWSQTTEQGGNWYEGVYGHKTGWHVPIAQSLGIEGGGGTQVNIPVNEHDLGNPIEVSNGYHVGPYIGLSEAVGVDWMKGAVSAKQGFAVPFAGVSANSGTAIGFPSIGAFAKMMGVPISQTYDKPIPAFSY</sequence>
<evidence type="ECO:0000313" key="1">
    <source>
        <dbReference type="Proteomes" id="UP000095286"/>
    </source>
</evidence>
<organism evidence="1 2">
    <name type="scientific">Rhabditophanes sp. KR3021</name>
    <dbReference type="NCBI Taxonomy" id="114890"/>
    <lineage>
        <taxon>Eukaryota</taxon>
        <taxon>Metazoa</taxon>
        <taxon>Ecdysozoa</taxon>
        <taxon>Nematoda</taxon>
        <taxon>Chromadorea</taxon>
        <taxon>Rhabditida</taxon>
        <taxon>Tylenchina</taxon>
        <taxon>Panagrolaimomorpha</taxon>
        <taxon>Strongyloidoidea</taxon>
        <taxon>Alloionematidae</taxon>
        <taxon>Rhabditophanes</taxon>
    </lineage>
</organism>
<accession>A0AC35U4A9</accession>
<dbReference type="Proteomes" id="UP000095286">
    <property type="component" value="Unplaced"/>
</dbReference>
<proteinExistence type="predicted"/>
<name>A0AC35U4A9_9BILA</name>
<reference evidence="2" key="1">
    <citation type="submission" date="2016-11" db="UniProtKB">
        <authorList>
            <consortium name="WormBaseParasite"/>
        </authorList>
    </citation>
    <scope>IDENTIFICATION</scope>
    <source>
        <strain evidence="2">KR3021</strain>
    </source>
</reference>
<dbReference type="WBParaSite" id="RSKR_0000722700.1">
    <property type="protein sequence ID" value="RSKR_0000722700.1"/>
    <property type="gene ID" value="RSKR_0000722700"/>
</dbReference>
<evidence type="ECO:0000313" key="2">
    <source>
        <dbReference type="WBParaSite" id="RSKR_0000722700.1"/>
    </source>
</evidence>